<evidence type="ECO:0000256" key="3">
    <source>
        <dbReference type="ARBA" id="ARBA00016588"/>
    </source>
</evidence>
<feature type="compositionally biased region" description="Basic and acidic residues" evidence="10">
    <location>
        <begin position="817"/>
        <end position="835"/>
    </location>
</feature>
<keyword evidence="9" id="KW-1015">Disulfide bond</keyword>
<dbReference type="SUPFAM" id="SSF110004">
    <property type="entry name" value="Glycolipid transfer protein, GLTP"/>
    <property type="match status" value="1"/>
</dbReference>
<name>A0AAN8RGQ4_9TELE</name>
<dbReference type="SUPFAM" id="SSF50729">
    <property type="entry name" value="PH domain-like"/>
    <property type="match status" value="1"/>
</dbReference>
<sequence length="1096" mass="119383">MKDSRLLQLIVFVESSDAYLWFGEPPVIVEIHLLERLMGPGTVPNLHDLNVKDQRWQPRWFVLEGGTLSYYDSQEDSWKGCKGSIKISVCEIQVHSSDFTRVDLTIPGEQYFYLRAINAAERQKWLVALGSAKACLTDNRTKREKEHQENTEALKTKMSELRLYCDLLLQQVNQIKDCEETEEPGENSGTMVKSTCTTFLKTLEECMLIANRTFSSDQATKTPPGSPPVATIKPQKVKPVNQSNQEKQRELKEISEGSVTHDNQILDSGAVGPDQLEGPDTLPERTTQTPPTENSPAGGDHQDPEESVQEEEEEFKEVEQEMSNAQEEEKQEVTQDQQETVTDQEEAKPEEEEREEEEETEQVDTFFSTMSHRFSDIRLVEDSGIPTQAFLDSCYAIVPVLDKLGSTVFAPVKMDFTGNIKKIHQKLSSDPGSFPTLQTIVLHEVQTGVSRVRNSATEALLWLKRGLKFLKEFLSQVNSGERDIPGALGNAYGRSLRQYHGWVVRGVFALALRAAPSYSSFAAALVSREGDELKEGFNTGMHRDLGVYLPAMEKQLAILDALYEEYNLESEEQYIYMDDLRISSLPTASSLHNRLQPPQPPPASTTTSSLHNSLQPPQPPPASTTTSSLHNRLQPPQPLILSHIVSSTNLLFTNNDDGTCFLAALQQQPALDQQRKFNPCCLLSPPPPPLFPPPPSLWQRGGHNEESDNGGKHGEDPDPGTELKGPTCVPGPPGPDGPPGPQGPAGLPGLKGPKGEKGELGRPGQKGRTGPPGLPGRQGPAGWPGPNGPKGEKGDGGLMGLPGVRGPLGPKGLPGYKGEKGSRGDRSEAGMKGDKGTMGFPGMLGQKGEMGPKGEPGISGNRGPTGRPGKRGKQGGKGDNGIIGPLGPAGPQGPPGHPGPPGLPASGLYVVGTKGERGLPGLPGPCSCNSVSVNSPQFDEHSSRSDYAKVPAIFVVNNEEELDRLHTDNALAFRKDQRSLYFKDTNGWLPIQTSFFQLTPFQSTENAPEQEGYCGDGIVQIPNGEECDDGNRIVTDGCVKCKHAYCGDGYRYDGAEECDGKDFGYQTCNSYLPGSYGRLRCTPYCVIDSTNCKYFT</sequence>
<keyword evidence="7" id="KW-0333">Golgi apparatus</keyword>
<feature type="compositionally biased region" description="Acidic residues" evidence="10">
    <location>
        <begin position="342"/>
        <end position="362"/>
    </location>
</feature>
<feature type="compositionally biased region" description="Pro residues" evidence="10">
    <location>
        <begin position="891"/>
        <end position="903"/>
    </location>
</feature>
<comment type="subcellular location">
    <subcellularLocation>
        <location evidence="2">Golgi apparatus</location>
        <location evidence="2">trans-Golgi network membrane</location>
    </subcellularLocation>
    <subcellularLocation>
        <location evidence="1">Membrane</location>
        <topology evidence="1">Peripheral membrane protein</topology>
    </subcellularLocation>
</comment>
<comment type="caution">
    <text evidence="12">The sequence shown here is derived from an EMBL/GenBank/DDBJ whole genome shotgun (WGS) entry which is preliminary data.</text>
</comment>
<keyword evidence="4" id="KW-0813">Transport</keyword>
<organism evidence="12 13">
    <name type="scientific">Coregonus suidteri</name>
    <dbReference type="NCBI Taxonomy" id="861788"/>
    <lineage>
        <taxon>Eukaryota</taxon>
        <taxon>Metazoa</taxon>
        <taxon>Chordata</taxon>
        <taxon>Craniata</taxon>
        <taxon>Vertebrata</taxon>
        <taxon>Euteleostomi</taxon>
        <taxon>Actinopterygii</taxon>
        <taxon>Neopterygii</taxon>
        <taxon>Teleostei</taxon>
        <taxon>Protacanthopterygii</taxon>
        <taxon>Salmoniformes</taxon>
        <taxon>Salmonidae</taxon>
        <taxon>Coregoninae</taxon>
        <taxon>Coregonus</taxon>
    </lineage>
</organism>
<dbReference type="GO" id="GO:0016020">
    <property type="term" value="C:membrane"/>
    <property type="evidence" value="ECO:0007669"/>
    <property type="project" value="UniProtKB-SubCell"/>
</dbReference>
<dbReference type="PANTHER" id="PTHR10219">
    <property type="entry name" value="GLYCOLIPID TRANSFER PROTEIN-RELATED"/>
    <property type="match status" value="1"/>
</dbReference>
<dbReference type="Pfam" id="PF08718">
    <property type="entry name" value="GLTP"/>
    <property type="match status" value="1"/>
</dbReference>
<dbReference type="Gene3D" id="1.10.3520.10">
    <property type="entry name" value="Glycolipid transfer protein"/>
    <property type="match status" value="1"/>
</dbReference>
<dbReference type="Proteomes" id="UP001356427">
    <property type="component" value="Unassembled WGS sequence"/>
</dbReference>
<feature type="region of interest" description="Disordered" evidence="10">
    <location>
        <begin position="216"/>
        <end position="365"/>
    </location>
</feature>
<evidence type="ECO:0000256" key="5">
    <source>
        <dbReference type="ARBA" id="ARBA00022729"/>
    </source>
</evidence>
<feature type="region of interest" description="Disordered" evidence="10">
    <location>
        <begin position="590"/>
        <end position="634"/>
    </location>
</feature>
<dbReference type="Pfam" id="PF00169">
    <property type="entry name" value="PH"/>
    <property type="match status" value="1"/>
</dbReference>
<feature type="compositionally biased region" description="Basic and acidic residues" evidence="10">
    <location>
        <begin position="702"/>
        <end position="716"/>
    </location>
</feature>
<evidence type="ECO:0000256" key="7">
    <source>
        <dbReference type="ARBA" id="ARBA00023034"/>
    </source>
</evidence>
<feature type="region of interest" description="Disordered" evidence="10">
    <location>
        <begin position="682"/>
        <end position="907"/>
    </location>
</feature>
<reference evidence="12 13" key="1">
    <citation type="submission" date="2021-04" db="EMBL/GenBank/DDBJ databases">
        <authorList>
            <person name="De Guttry C."/>
            <person name="Zahm M."/>
            <person name="Klopp C."/>
            <person name="Cabau C."/>
            <person name="Louis A."/>
            <person name="Berthelot C."/>
            <person name="Parey E."/>
            <person name="Roest Crollius H."/>
            <person name="Montfort J."/>
            <person name="Robinson-Rechavi M."/>
            <person name="Bucao C."/>
            <person name="Bouchez O."/>
            <person name="Gislard M."/>
            <person name="Lluch J."/>
            <person name="Milhes M."/>
            <person name="Lampietro C."/>
            <person name="Lopez Roques C."/>
            <person name="Donnadieu C."/>
            <person name="Braasch I."/>
            <person name="Desvignes T."/>
            <person name="Postlethwait J."/>
            <person name="Bobe J."/>
            <person name="Wedekind C."/>
            <person name="Guiguen Y."/>
        </authorList>
    </citation>
    <scope>NUCLEOTIDE SEQUENCE [LARGE SCALE GENOMIC DNA]</scope>
    <source>
        <strain evidence="12">Cs_M1</strain>
        <tissue evidence="12">Blood</tissue>
    </source>
</reference>
<evidence type="ECO:0000259" key="11">
    <source>
        <dbReference type="PROSITE" id="PS50003"/>
    </source>
</evidence>
<feature type="compositionally biased region" description="Low complexity" evidence="10">
    <location>
        <begin position="801"/>
        <end position="816"/>
    </location>
</feature>
<evidence type="ECO:0000256" key="1">
    <source>
        <dbReference type="ARBA" id="ARBA00004170"/>
    </source>
</evidence>
<feature type="compositionally biased region" description="Polar residues" evidence="10">
    <location>
        <begin position="257"/>
        <end position="266"/>
    </location>
</feature>
<feature type="compositionally biased region" description="Pro residues" evidence="10">
    <location>
        <begin position="684"/>
        <end position="696"/>
    </location>
</feature>
<feature type="compositionally biased region" description="Polar residues" evidence="10">
    <location>
        <begin position="284"/>
        <end position="295"/>
    </location>
</feature>
<accession>A0AAN8RGQ4</accession>
<feature type="domain" description="PH" evidence="11">
    <location>
        <begin position="36"/>
        <end position="134"/>
    </location>
</feature>
<dbReference type="GO" id="GO:1902387">
    <property type="term" value="F:ceramide 1-phosphate binding"/>
    <property type="evidence" value="ECO:0007669"/>
    <property type="project" value="TreeGrafter"/>
</dbReference>
<feature type="compositionally biased region" description="Acidic residues" evidence="10">
    <location>
        <begin position="303"/>
        <end position="316"/>
    </location>
</feature>
<dbReference type="InterPro" id="IPR011936">
    <property type="entry name" value="Myxo_disulph_rpt"/>
</dbReference>
<feature type="compositionally biased region" description="Basic and acidic residues" evidence="10">
    <location>
        <begin position="246"/>
        <end position="255"/>
    </location>
</feature>
<dbReference type="Gene3D" id="2.30.29.30">
    <property type="entry name" value="Pleckstrin-homology domain (PH domain)/Phosphotyrosine-binding domain (PTB)"/>
    <property type="match status" value="1"/>
</dbReference>
<evidence type="ECO:0000256" key="9">
    <source>
        <dbReference type="ARBA" id="ARBA00023157"/>
    </source>
</evidence>
<proteinExistence type="predicted"/>
<dbReference type="InterPro" id="IPR008160">
    <property type="entry name" value="Collagen"/>
</dbReference>
<feature type="compositionally biased region" description="Pro residues" evidence="10">
    <location>
        <begin position="729"/>
        <end position="742"/>
    </location>
</feature>
<dbReference type="PANTHER" id="PTHR10219:SF25">
    <property type="entry name" value="PLECKSTRIN HOMOLOGY DOMAIN-CONTAINING FAMILY A MEMBER 8"/>
    <property type="match status" value="1"/>
</dbReference>
<evidence type="ECO:0000256" key="2">
    <source>
        <dbReference type="ARBA" id="ARBA00004198"/>
    </source>
</evidence>
<protein>
    <recommendedName>
        <fullName evidence="3">Pleckstrin homology domain-containing family A member 8</fullName>
    </recommendedName>
</protein>
<keyword evidence="6" id="KW-0677">Repeat</keyword>
<evidence type="ECO:0000313" key="13">
    <source>
        <dbReference type="Proteomes" id="UP001356427"/>
    </source>
</evidence>
<dbReference type="Pfam" id="PF13948">
    <property type="entry name" value="DUF4215"/>
    <property type="match status" value="1"/>
</dbReference>
<dbReference type="NCBIfam" id="TIGR02232">
    <property type="entry name" value="myxo_disulf_rpt"/>
    <property type="match status" value="1"/>
</dbReference>
<dbReference type="InterPro" id="IPR036497">
    <property type="entry name" value="GLTP_sf"/>
</dbReference>
<gene>
    <name evidence="12" type="ORF">J4Q44_G00026970</name>
</gene>
<evidence type="ECO:0000313" key="12">
    <source>
        <dbReference type="EMBL" id="KAK6327052.1"/>
    </source>
</evidence>
<dbReference type="PROSITE" id="PS50003">
    <property type="entry name" value="PH_DOMAIN"/>
    <property type="match status" value="1"/>
</dbReference>
<dbReference type="InterPro" id="IPR014830">
    <property type="entry name" value="Glycolipid_transfer_prot_dom"/>
</dbReference>
<keyword evidence="13" id="KW-1185">Reference proteome</keyword>
<dbReference type="Pfam" id="PF01391">
    <property type="entry name" value="Collagen"/>
    <property type="match status" value="1"/>
</dbReference>
<evidence type="ECO:0000256" key="10">
    <source>
        <dbReference type="SAM" id="MobiDB-lite"/>
    </source>
</evidence>
<dbReference type="GO" id="GO:0005794">
    <property type="term" value="C:Golgi apparatus"/>
    <property type="evidence" value="ECO:0007669"/>
    <property type="project" value="UniProtKB-SubCell"/>
</dbReference>
<dbReference type="FunFam" id="2.30.29.30:FF:000085">
    <property type="entry name" value="Pleckstrin homology domain-containing family A member 8"/>
    <property type="match status" value="1"/>
</dbReference>
<keyword evidence="8" id="KW-0472">Membrane</keyword>
<keyword evidence="5" id="KW-0732">Signal</keyword>
<dbReference type="InterPro" id="IPR001849">
    <property type="entry name" value="PH_domain"/>
</dbReference>
<evidence type="ECO:0000256" key="4">
    <source>
        <dbReference type="ARBA" id="ARBA00022448"/>
    </source>
</evidence>
<dbReference type="FunFam" id="1.10.3520.10:FF:000001">
    <property type="entry name" value="Pleckstrin domain-containing family A member 8"/>
    <property type="match status" value="1"/>
</dbReference>
<dbReference type="AlphaFoldDB" id="A0AAN8RGQ4"/>
<dbReference type="GO" id="GO:1902388">
    <property type="term" value="F:ceramide 1-phosphate transfer activity"/>
    <property type="evidence" value="ECO:0007669"/>
    <property type="project" value="TreeGrafter"/>
</dbReference>
<dbReference type="InterPro" id="IPR011993">
    <property type="entry name" value="PH-like_dom_sf"/>
</dbReference>
<dbReference type="SMART" id="SM00233">
    <property type="entry name" value="PH"/>
    <property type="match status" value="1"/>
</dbReference>
<evidence type="ECO:0000256" key="6">
    <source>
        <dbReference type="ARBA" id="ARBA00022737"/>
    </source>
</evidence>
<dbReference type="GO" id="GO:0005829">
    <property type="term" value="C:cytosol"/>
    <property type="evidence" value="ECO:0007669"/>
    <property type="project" value="TreeGrafter"/>
</dbReference>
<dbReference type="EMBL" id="JAGTTL010000002">
    <property type="protein sequence ID" value="KAK6327052.1"/>
    <property type="molecule type" value="Genomic_DNA"/>
</dbReference>
<evidence type="ECO:0000256" key="8">
    <source>
        <dbReference type="ARBA" id="ARBA00023136"/>
    </source>
</evidence>
<feature type="compositionally biased region" description="Low complexity" evidence="10">
    <location>
        <begin position="604"/>
        <end position="615"/>
    </location>
</feature>